<dbReference type="EMBL" id="JACBZX010000001">
    <property type="protein sequence ID" value="NYG38174.1"/>
    <property type="molecule type" value="Genomic_DNA"/>
</dbReference>
<keyword evidence="2" id="KW-0472">Membrane</keyword>
<dbReference type="RefSeq" id="WP_179463412.1">
    <property type="nucleotide sequence ID" value="NZ_JACBZX010000001.1"/>
</dbReference>
<feature type="transmembrane region" description="Helical" evidence="2">
    <location>
        <begin position="27"/>
        <end position="44"/>
    </location>
</feature>
<gene>
    <name evidence="3" type="ORF">BJY28_002643</name>
</gene>
<dbReference type="Proteomes" id="UP000592181">
    <property type="component" value="Unassembled WGS sequence"/>
</dbReference>
<feature type="compositionally biased region" description="Polar residues" evidence="1">
    <location>
        <begin position="1"/>
        <end position="13"/>
    </location>
</feature>
<reference evidence="3 4" key="1">
    <citation type="submission" date="2020-07" db="EMBL/GenBank/DDBJ databases">
        <title>Sequencing the genomes of 1000 actinobacteria strains.</title>
        <authorList>
            <person name="Klenk H.-P."/>
        </authorList>
    </citation>
    <scope>NUCLEOTIDE SEQUENCE [LARGE SCALE GENOMIC DNA]</scope>
    <source>
        <strain evidence="3 4">DSM 24723</strain>
    </source>
</reference>
<accession>A0A852XCJ1</accession>
<dbReference type="InterPro" id="IPR021449">
    <property type="entry name" value="DUF3099"/>
</dbReference>
<evidence type="ECO:0000313" key="3">
    <source>
        <dbReference type="EMBL" id="NYG38174.1"/>
    </source>
</evidence>
<keyword evidence="2" id="KW-0812">Transmembrane</keyword>
<evidence type="ECO:0000256" key="2">
    <source>
        <dbReference type="SAM" id="Phobius"/>
    </source>
</evidence>
<evidence type="ECO:0000313" key="4">
    <source>
        <dbReference type="Proteomes" id="UP000592181"/>
    </source>
</evidence>
<comment type="caution">
    <text evidence="3">The sequence shown here is derived from an EMBL/GenBank/DDBJ whole genome shotgun (WGS) entry which is preliminary data.</text>
</comment>
<protein>
    <submittedName>
        <fullName evidence="3">Fatty acid desaturase</fullName>
    </submittedName>
</protein>
<proteinExistence type="predicted"/>
<keyword evidence="4" id="KW-1185">Reference proteome</keyword>
<keyword evidence="2" id="KW-1133">Transmembrane helix</keyword>
<sequence length="92" mass="10005">MSTSPVQSVTSAPVSARDERAGRTRRYLVMMGIRTLCFVAAFVTDGWVRWTCVALAVLLPYVAVVLANTVRHPGAPLPQTVAVNHRRQLDAG</sequence>
<feature type="transmembrane region" description="Helical" evidence="2">
    <location>
        <begin position="50"/>
        <end position="70"/>
    </location>
</feature>
<organism evidence="3 4">
    <name type="scientific">Janibacter alkaliphilus</name>
    <dbReference type="NCBI Taxonomy" id="1069963"/>
    <lineage>
        <taxon>Bacteria</taxon>
        <taxon>Bacillati</taxon>
        <taxon>Actinomycetota</taxon>
        <taxon>Actinomycetes</taxon>
        <taxon>Micrococcales</taxon>
        <taxon>Intrasporangiaceae</taxon>
        <taxon>Janibacter</taxon>
    </lineage>
</organism>
<feature type="region of interest" description="Disordered" evidence="1">
    <location>
        <begin position="1"/>
        <end position="20"/>
    </location>
</feature>
<evidence type="ECO:0000256" key="1">
    <source>
        <dbReference type="SAM" id="MobiDB-lite"/>
    </source>
</evidence>
<name>A0A852XCJ1_9MICO</name>
<dbReference type="Pfam" id="PF11298">
    <property type="entry name" value="DUF3099"/>
    <property type="match status" value="1"/>
</dbReference>
<dbReference type="AlphaFoldDB" id="A0A852XCJ1"/>